<evidence type="ECO:0000313" key="2">
    <source>
        <dbReference type="Proteomes" id="UP000254123"/>
    </source>
</evidence>
<dbReference type="EMBL" id="UGVC01000001">
    <property type="protein sequence ID" value="SUD90613.1"/>
    <property type="molecule type" value="Genomic_DNA"/>
</dbReference>
<proteinExistence type="predicted"/>
<gene>
    <name evidence="1" type="ORF">NCTC10526_00951</name>
</gene>
<protein>
    <submittedName>
        <fullName evidence="1">Uncharacterized protein</fullName>
    </submittedName>
</protein>
<name>A0A379LJ91_9GAMM</name>
<dbReference type="Proteomes" id="UP000254123">
    <property type="component" value="Unassembled WGS sequence"/>
</dbReference>
<keyword evidence="2" id="KW-1185">Reference proteome</keyword>
<sequence>MDLVTYITERLISYADDIVPVNRQEIIDFFESENAPYREDHVDFLARFGGNHFTAFLKNQNANFSFQEIKELYQADKDYPDEVELAEGCCHFANPYVDNWYCIEQATGIIYREAVDEDNNPILSEVVWCNIKSLLFMSSLYYLDRVGTRLSIKDNLTDEFVQIFQDENRGYRLDMSLYGAYYIKEDMFYYLSLTRNFLTPTKLHPWFYEELKNFKASQ</sequence>
<reference evidence="1 2" key="1">
    <citation type="submission" date="2018-06" db="EMBL/GenBank/DDBJ databases">
        <authorList>
            <consortium name="Pathogen Informatics"/>
            <person name="Doyle S."/>
        </authorList>
    </citation>
    <scope>NUCLEOTIDE SEQUENCE [LARGE SCALE GENOMIC DNA]</scope>
    <source>
        <strain evidence="1 2">NCTC10526</strain>
    </source>
</reference>
<organism evidence="1 2">
    <name type="scientific">Psychrobacter phenylpyruvicus</name>
    <dbReference type="NCBI Taxonomy" id="29432"/>
    <lineage>
        <taxon>Bacteria</taxon>
        <taxon>Pseudomonadati</taxon>
        <taxon>Pseudomonadota</taxon>
        <taxon>Gammaproteobacteria</taxon>
        <taxon>Moraxellales</taxon>
        <taxon>Moraxellaceae</taxon>
        <taxon>Psychrobacter</taxon>
    </lineage>
</organism>
<evidence type="ECO:0000313" key="1">
    <source>
        <dbReference type="EMBL" id="SUD90613.1"/>
    </source>
</evidence>
<dbReference type="RefSeq" id="WP_028859998.1">
    <property type="nucleotide sequence ID" value="NZ_CAJHAQ010000001.1"/>
</dbReference>
<accession>A0A379LJ91</accession>
<dbReference type="AlphaFoldDB" id="A0A379LJ91"/>